<dbReference type="UCSC" id="Y51H4A.26">
    <property type="organism name" value="c. elegans"/>
</dbReference>
<dbReference type="InParanoid" id="Q95Q19"/>
<protein>
    <submittedName>
        <fullName evidence="2">FIP (Fungus-Induced Protein) Related</fullName>
    </submittedName>
</protein>
<dbReference type="GeneID" id="178462"/>
<dbReference type="PANTHER" id="PTHR36519:SF3">
    <property type="entry name" value="EB DOMAIN-CONTAINING PROTEIN-RELATED"/>
    <property type="match status" value="1"/>
</dbReference>
<gene>
    <name evidence="2 4" type="primary">fipr-28</name>
    <name evidence="2" type="ORF">CELE_Y51H4A.26</name>
    <name evidence="4" type="ORF">Y51H4A.26</name>
</gene>
<dbReference type="CTD" id="178462"/>
<keyword evidence="5" id="KW-1267">Proteomics identification</keyword>
<dbReference type="Proteomes" id="UP000001940">
    <property type="component" value="Chromosome IV"/>
</dbReference>
<reference evidence="2 3" key="1">
    <citation type="journal article" date="1998" name="Science">
        <title>Genome sequence of the nematode C. elegans: a platform for investigating biology.</title>
        <authorList>
            <consortium name="The C. elegans sequencing consortium"/>
            <person name="Sulson J.E."/>
            <person name="Waterston R."/>
        </authorList>
    </citation>
    <scope>NUCLEOTIDE SEQUENCE [LARGE SCALE GENOMIC DNA]</scope>
    <source>
        <strain evidence="2 3">Bristol N2</strain>
    </source>
</reference>
<dbReference type="PaxDb" id="6239-Y51H4A.26.1"/>
<dbReference type="EMBL" id="BX284604">
    <property type="protein sequence ID" value="CAC70119.1"/>
    <property type="molecule type" value="Genomic_DNA"/>
</dbReference>
<dbReference type="KEGG" id="cel:CELE_Y51H4A.26"/>
<dbReference type="RefSeq" id="NP_502968.1">
    <property type="nucleotide sequence ID" value="NM_070567.7"/>
</dbReference>
<dbReference type="PhylomeDB" id="Q95Q19"/>
<dbReference type="PANTHER" id="PTHR36519">
    <property type="entry name" value="FIP (FUNGUS-INDUCED PROTEIN) RELATED-RELATED"/>
    <property type="match status" value="1"/>
</dbReference>
<feature type="signal peptide" evidence="1">
    <location>
        <begin position="1"/>
        <end position="15"/>
    </location>
</feature>
<proteinExistence type="evidence at protein level"/>
<evidence type="ECO:0000313" key="4">
    <source>
        <dbReference type="WormBase" id="Y51H4A.26"/>
    </source>
</evidence>
<dbReference type="HOGENOM" id="CLU_2212321_0_0_1"/>
<dbReference type="STRING" id="6239.Y51H4A.26.1"/>
<dbReference type="AlphaFoldDB" id="Q95Q19"/>
<feature type="chain" id="PRO_5012813611" evidence="1">
    <location>
        <begin position="16"/>
        <end position="107"/>
    </location>
</feature>
<accession>Q95Q19</accession>
<dbReference type="AGR" id="WB:WBGene00013120"/>
<keyword evidence="1" id="KW-0732">Signal</keyword>
<name>Q95Q19_CAEEL</name>
<organism evidence="2 3">
    <name type="scientific">Caenorhabditis elegans</name>
    <dbReference type="NCBI Taxonomy" id="6239"/>
    <lineage>
        <taxon>Eukaryota</taxon>
        <taxon>Metazoa</taxon>
        <taxon>Ecdysozoa</taxon>
        <taxon>Nematoda</taxon>
        <taxon>Chromadorea</taxon>
        <taxon>Rhabditida</taxon>
        <taxon>Rhabditina</taxon>
        <taxon>Rhabditomorpha</taxon>
        <taxon>Rhabditoidea</taxon>
        <taxon>Rhabditidae</taxon>
        <taxon>Peloderinae</taxon>
        <taxon>Caenorhabditis</taxon>
    </lineage>
</organism>
<dbReference type="Bgee" id="WBGene00013120">
    <property type="expression patterns" value="Expressed in adult organism and 1 other cell type or tissue"/>
</dbReference>
<sequence>MKVFLLLLLVTLAYSQPDENNNGFIQNDDEYLPADLAKKCENYFDCQQYQTCIFGHCVRKCTSERDCPLGYICFKNGDGQRCIKKNCPKRCPYGCKYGECVPRPDSQ</sequence>
<dbReference type="WormBase" id="Y51H4A.26">
    <property type="protein sequence ID" value="CE28709"/>
    <property type="gene ID" value="WBGene00013120"/>
    <property type="gene designation" value="fipr-28"/>
</dbReference>
<evidence type="ECO:0007829" key="5">
    <source>
        <dbReference type="PeptideAtlas" id="Q95Q19"/>
    </source>
</evidence>
<evidence type="ECO:0000313" key="2">
    <source>
        <dbReference type="EMBL" id="CAC70119.1"/>
    </source>
</evidence>
<evidence type="ECO:0000313" key="3">
    <source>
        <dbReference type="Proteomes" id="UP000001940"/>
    </source>
</evidence>
<keyword evidence="3" id="KW-1185">Reference proteome</keyword>
<dbReference type="PeptideAtlas" id="Q95Q19"/>
<evidence type="ECO:0000256" key="1">
    <source>
        <dbReference type="SAM" id="SignalP"/>
    </source>
</evidence>